<protein>
    <submittedName>
        <fullName evidence="1">Uncharacterized protein</fullName>
    </submittedName>
</protein>
<name>X1EVS0_9ZZZZ</name>
<dbReference type="EMBL" id="BARU01014847">
    <property type="protein sequence ID" value="GAH37451.1"/>
    <property type="molecule type" value="Genomic_DNA"/>
</dbReference>
<accession>X1EVS0</accession>
<organism evidence="1">
    <name type="scientific">marine sediment metagenome</name>
    <dbReference type="NCBI Taxonomy" id="412755"/>
    <lineage>
        <taxon>unclassified sequences</taxon>
        <taxon>metagenomes</taxon>
        <taxon>ecological metagenomes</taxon>
    </lineage>
</organism>
<proteinExistence type="predicted"/>
<reference evidence="1" key="1">
    <citation type="journal article" date="2014" name="Front. Microbiol.">
        <title>High frequency of phylogenetically diverse reductive dehalogenase-homologous genes in deep subseafloor sedimentary metagenomes.</title>
        <authorList>
            <person name="Kawai M."/>
            <person name="Futagami T."/>
            <person name="Toyoda A."/>
            <person name="Takaki Y."/>
            <person name="Nishi S."/>
            <person name="Hori S."/>
            <person name="Arai W."/>
            <person name="Tsubouchi T."/>
            <person name="Morono Y."/>
            <person name="Uchiyama I."/>
            <person name="Ito T."/>
            <person name="Fujiyama A."/>
            <person name="Inagaki F."/>
            <person name="Takami H."/>
        </authorList>
    </citation>
    <scope>NUCLEOTIDE SEQUENCE</scope>
    <source>
        <strain evidence="1">Expedition CK06-06</strain>
    </source>
</reference>
<comment type="caution">
    <text evidence="1">The sequence shown here is derived from an EMBL/GenBank/DDBJ whole genome shotgun (WGS) entry which is preliminary data.</text>
</comment>
<gene>
    <name evidence="1" type="ORF">S03H2_25946</name>
</gene>
<sequence>SEVENLFAVITPSGATYYNWVSGTERMKELIRGVEK</sequence>
<feature type="non-terminal residue" evidence="1">
    <location>
        <position position="1"/>
    </location>
</feature>
<dbReference type="AlphaFoldDB" id="X1EVS0"/>
<evidence type="ECO:0000313" key="1">
    <source>
        <dbReference type="EMBL" id="GAH37451.1"/>
    </source>
</evidence>